<dbReference type="Proteomes" id="UP000596661">
    <property type="component" value="Chromosome 7"/>
</dbReference>
<dbReference type="AlphaFoldDB" id="A0A803Q336"/>
<proteinExistence type="predicted"/>
<evidence type="ECO:0000313" key="2">
    <source>
        <dbReference type="Proteomes" id="UP000596661"/>
    </source>
</evidence>
<keyword evidence="2" id="KW-1185">Reference proteome</keyword>
<dbReference type="EnsemblPlants" id="evm.model.07.1551">
    <property type="protein sequence ID" value="cds.evm.model.07.1551"/>
    <property type="gene ID" value="evm.TU.07.1551"/>
</dbReference>
<sequence length="136" mass="15777">MNYLEESNVPLSKWARSHFTRCRYNIMTTNGAESINAVMKEPREYPIIALLEAMQAKVSEWFNNRHNVMASINTSCTPLTPITENIIRKRFNKALEMNVKQLNRFEHEVTSKGNDVIVDFGQRQCSCHVFDLDKLP</sequence>
<reference evidence="1" key="1">
    <citation type="submission" date="2018-11" db="EMBL/GenBank/DDBJ databases">
        <authorList>
            <person name="Grassa J C."/>
        </authorList>
    </citation>
    <scope>NUCLEOTIDE SEQUENCE [LARGE SCALE GENOMIC DNA]</scope>
</reference>
<dbReference type="EMBL" id="UZAU01000669">
    <property type="status" value="NOT_ANNOTATED_CDS"/>
    <property type="molecule type" value="Genomic_DNA"/>
</dbReference>
<dbReference type="PANTHER" id="PTHR31973:SF187">
    <property type="entry name" value="MUTATOR TRANSPOSASE MUDRA PROTEIN"/>
    <property type="match status" value="1"/>
</dbReference>
<accession>A0A803Q336</accession>
<dbReference type="PANTHER" id="PTHR31973">
    <property type="entry name" value="POLYPROTEIN, PUTATIVE-RELATED"/>
    <property type="match status" value="1"/>
</dbReference>
<protein>
    <recommendedName>
        <fullName evidence="3">Protein FAR1-RELATED SEQUENCE</fullName>
    </recommendedName>
</protein>
<evidence type="ECO:0000313" key="1">
    <source>
        <dbReference type="EnsemblPlants" id="cds.evm.model.07.1551"/>
    </source>
</evidence>
<dbReference type="Gramene" id="evm.model.07.1551">
    <property type="protein sequence ID" value="cds.evm.model.07.1551"/>
    <property type="gene ID" value="evm.TU.07.1551"/>
</dbReference>
<evidence type="ECO:0008006" key="3">
    <source>
        <dbReference type="Google" id="ProtNLM"/>
    </source>
</evidence>
<dbReference type="OMA" id="MKEPREY"/>
<reference evidence="1" key="2">
    <citation type="submission" date="2021-03" db="UniProtKB">
        <authorList>
            <consortium name="EnsemblPlants"/>
        </authorList>
    </citation>
    <scope>IDENTIFICATION</scope>
</reference>
<organism evidence="1 2">
    <name type="scientific">Cannabis sativa</name>
    <name type="common">Hemp</name>
    <name type="synonym">Marijuana</name>
    <dbReference type="NCBI Taxonomy" id="3483"/>
    <lineage>
        <taxon>Eukaryota</taxon>
        <taxon>Viridiplantae</taxon>
        <taxon>Streptophyta</taxon>
        <taxon>Embryophyta</taxon>
        <taxon>Tracheophyta</taxon>
        <taxon>Spermatophyta</taxon>
        <taxon>Magnoliopsida</taxon>
        <taxon>eudicotyledons</taxon>
        <taxon>Gunneridae</taxon>
        <taxon>Pentapetalae</taxon>
        <taxon>rosids</taxon>
        <taxon>fabids</taxon>
        <taxon>Rosales</taxon>
        <taxon>Cannabaceae</taxon>
        <taxon>Cannabis</taxon>
    </lineage>
</organism>
<name>A0A803Q336_CANSA</name>